<evidence type="ECO:0000313" key="1">
    <source>
        <dbReference type="EMBL" id="MDK9496097.1"/>
    </source>
</evidence>
<sequence>MSTAPEHAPEPTGPQPPATAEDLRAALARLAPDAVPTFDAERATAATRAREQVNSAPMRRFLRQWALYVAVERHPGQAARLRTLEDRAAHAATPAEAAAITAEIGHILDQAAAEAGIPLGGAR</sequence>
<dbReference type="Pfam" id="PF19760">
    <property type="entry name" value="DUF6247"/>
    <property type="match status" value="1"/>
</dbReference>
<accession>A0ABT7GR79</accession>
<protein>
    <submittedName>
        <fullName evidence="1">Uncharacterized protein</fullName>
    </submittedName>
</protein>
<dbReference type="RefSeq" id="WP_285341631.1">
    <property type="nucleotide sequence ID" value="NZ_JASITI010000010.1"/>
</dbReference>
<gene>
    <name evidence="1" type="ORF">QEZ40_000437</name>
</gene>
<proteinExistence type="predicted"/>
<reference evidence="1 2" key="1">
    <citation type="submission" date="2023-05" db="EMBL/GenBank/DDBJ databases">
        <title>Sequencing and Assembly of Streptomyces sp. NP73.</title>
        <authorList>
            <person name="Konwar A.N."/>
            <person name="Saikia K."/>
            <person name="Thakur D."/>
        </authorList>
    </citation>
    <scope>NUCLEOTIDE SEQUENCE [LARGE SCALE GENOMIC DNA]</scope>
    <source>
        <strain evidence="1 2">NP73</strain>
    </source>
</reference>
<dbReference type="InterPro" id="IPR046214">
    <property type="entry name" value="DUF6247"/>
</dbReference>
<organism evidence="1 2">
    <name type="scientific">Streptomyces katrae</name>
    <dbReference type="NCBI Taxonomy" id="68223"/>
    <lineage>
        <taxon>Bacteria</taxon>
        <taxon>Bacillati</taxon>
        <taxon>Actinomycetota</taxon>
        <taxon>Actinomycetes</taxon>
        <taxon>Kitasatosporales</taxon>
        <taxon>Streptomycetaceae</taxon>
        <taxon>Streptomyces</taxon>
    </lineage>
</organism>
<dbReference type="EMBL" id="JASITI010000010">
    <property type="protein sequence ID" value="MDK9496097.1"/>
    <property type="molecule type" value="Genomic_DNA"/>
</dbReference>
<name>A0ABT7GR79_9ACTN</name>
<comment type="caution">
    <text evidence="1">The sequence shown here is derived from an EMBL/GenBank/DDBJ whole genome shotgun (WGS) entry which is preliminary data.</text>
</comment>
<dbReference type="Proteomes" id="UP001223390">
    <property type="component" value="Unassembled WGS sequence"/>
</dbReference>
<keyword evidence="2" id="KW-1185">Reference proteome</keyword>
<evidence type="ECO:0000313" key="2">
    <source>
        <dbReference type="Proteomes" id="UP001223390"/>
    </source>
</evidence>